<accession>A0AAD1W955</accession>
<organism evidence="2 3">
    <name type="scientific">Pelobates cultripes</name>
    <name type="common">Western spadefoot toad</name>
    <dbReference type="NCBI Taxonomy" id="61616"/>
    <lineage>
        <taxon>Eukaryota</taxon>
        <taxon>Metazoa</taxon>
        <taxon>Chordata</taxon>
        <taxon>Craniata</taxon>
        <taxon>Vertebrata</taxon>
        <taxon>Euteleostomi</taxon>
        <taxon>Amphibia</taxon>
        <taxon>Batrachia</taxon>
        <taxon>Anura</taxon>
        <taxon>Pelobatoidea</taxon>
        <taxon>Pelobatidae</taxon>
        <taxon>Pelobates</taxon>
    </lineage>
</organism>
<evidence type="ECO:0000256" key="1">
    <source>
        <dbReference type="SAM" id="MobiDB-lite"/>
    </source>
</evidence>
<feature type="compositionally biased region" description="Basic and acidic residues" evidence="1">
    <location>
        <begin position="56"/>
        <end position="77"/>
    </location>
</feature>
<reference evidence="2" key="1">
    <citation type="submission" date="2022-03" db="EMBL/GenBank/DDBJ databases">
        <authorList>
            <person name="Alioto T."/>
            <person name="Alioto T."/>
            <person name="Gomez Garrido J."/>
        </authorList>
    </citation>
    <scope>NUCLEOTIDE SEQUENCE</scope>
</reference>
<name>A0AAD1W955_PELCU</name>
<keyword evidence="3" id="KW-1185">Reference proteome</keyword>
<dbReference type="AlphaFoldDB" id="A0AAD1W955"/>
<sequence>MEKVTELPTTAGALLTGMPSGCTPQNKDICSMDLFRQLMAAKPQEALHMMIQQQAAEKESAERLAERESAKREAPRRHDLEIAKLQFTLQSSLNSNASDSNTCRLRKDDFPFDLDVFLKNF</sequence>
<dbReference type="EMBL" id="OW240916">
    <property type="protein sequence ID" value="CAH2293763.1"/>
    <property type="molecule type" value="Genomic_DNA"/>
</dbReference>
<dbReference type="Proteomes" id="UP001295444">
    <property type="component" value="Chromosome 05"/>
</dbReference>
<protein>
    <submittedName>
        <fullName evidence="2">Uncharacterized protein</fullName>
    </submittedName>
</protein>
<feature type="region of interest" description="Disordered" evidence="1">
    <location>
        <begin position="52"/>
        <end position="77"/>
    </location>
</feature>
<evidence type="ECO:0000313" key="2">
    <source>
        <dbReference type="EMBL" id="CAH2293763.1"/>
    </source>
</evidence>
<evidence type="ECO:0000313" key="3">
    <source>
        <dbReference type="Proteomes" id="UP001295444"/>
    </source>
</evidence>
<proteinExistence type="predicted"/>
<gene>
    <name evidence="2" type="ORF">PECUL_23A047879</name>
</gene>